<reference evidence="2 3" key="1">
    <citation type="journal article" date="2012" name="Int. J. Syst. Evol. Microbiol.">
        <title>Vibrio caribbeanicus sp. nov., isolated from the marine sponge Scleritoderma cyanea.</title>
        <authorList>
            <person name="Hoffmann M."/>
            <person name="Monday S.R."/>
            <person name="Allard M.W."/>
            <person name="Strain E.A."/>
            <person name="Whittaker P."/>
            <person name="Naum M."/>
            <person name="McCarthy P.J."/>
            <person name="Lopez J.V."/>
            <person name="Fischer M."/>
            <person name="Brown E.W."/>
        </authorList>
    </citation>
    <scope>NUCLEOTIDE SEQUENCE [LARGE SCALE GENOMIC DNA]</scope>
    <source>
        <strain evidence="2 3">ATCC BAA-2122</strain>
    </source>
</reference>
<dbReference type="OrthoDB" id="9793162at2"/>
<dbReference type="NCBIfam" id="NF003840">
    <property type="entry name" value="PRK05421.1-2"/>
    <property type="match status" value="1"/>
</dbReference>
<dbReference type="Proteomes" id="UP000002943">
    <property type="component" value="Unassembled WGS sequence"/>
</dbReference>
<dbReference type="RefSeq" id="WP_009601973.1">
    <property type="nucleotide sequence ID" value="NZ_AEIU01000081.1"/>
</dbReference>
<organism evidence="2 3">
    <name type="scientific">Vibrio caribbeanicus ATCC BAA-2122</name>
    <dbReference type="NCBI Taxonomy" id="796620"/>
    <lineage>
        <taxon>Bacteria</taxon>
        <taxon>Pseudomonadati</taxon>
        <taxon>Pseudomonadota</taxon>
        <taxon>Gammaproteobacteria</taxon>
        <taxon>Vibrionales</taxon>
        <taxon>Vibrionaceae</taxon>
        <taxon>Vibrio</taxon>
    </lineage>
</organism>
<dbReference type="STRING" id="796620.VIBC2010_14544"/>
<dbReference type="AlphaFoldDB" id="E3BLM8"/>
<proteinExistence type="predicted"/>
<accession>E3BLM8</accession>
<evidence type="ECO:0000313" key="2">
    <source>
        <dbReference type="EMBL" id="EFP96110.1"/>
    </source>
</evidence>
<dbReference type="InterPro" id="IPR005135">
    <property type="entry name" value="Endo/exonuclease/phosphatase"/>
</dbReference>
<feature type="domain" description="Endonuclease/exonuclease/phosphatase" evidence="1">
    <location>
        <begin position="67"/>
        <end position="272"/>
    </location>
</feature>
<dbReference type="GO" id="GO:0003824">
    <property type="term" value="F:catalytic activity"/>
    <property type="evidence" value="ECO:0007669"/>
    <property type="project" value="InterPro"/>
</dbReference>
<dbReference type="EMBL" id="AEIU01000081">
    <property type="protein sequence ID" value="EFP96110.1"/>
    <property type="molecule type" value="Genomic_DNA"/>
</dbReference>
<sequence>MKRKTFVILLATLLIAPLALYSWLFDIPNRAYINVIFNQNLMSTSLPCYEAKNPKFLDVNNRINLAVWNIYKQNRDDWQPFLSDLASDKQLVLLQEVALDDGFINWLADGSSFAAQANAFSVNGRVAGVLNLSQSQPKKVCAMRASEPWILLPKSALYSLFPLSNGQELALVNIHSINFSIGVEEYLGQIKELAQKLSQHSGPIIFAGDFNTWNDSRMRVLNDVMEDLELSEAIFEQDQRTRFINGFVLDHIFFRGLNMIDSKTIPTTASDHNPLVVSFDLPSE</sequence>
<gene>
    <name evidence="2" type="ORF">VIBC2010_14544</name>
</gene>
<dbReference type="Pfam" id="PF03372">
    <property type="entry name" value="Exo_endo_phos"/>
    <property type="match status" value="1"/>
</dbReference>
<evidence type="ECO:0000313" key="3">
    <source>
        <dbReference type="Proteomes" id="UP000002943"/>
    </source>
</evidence>
<dbReference type="SUPFAM" id="SSF56219">
    <property type="entry name" value="DNase I-like"/>
    <property type="match status" value="1"/>
</dbReference>
<dbReference type="eggNOG" id="COG3021">
    <property type="taxonomic scope" value="Bacteria"/>
</dbReference>
<dbReference type="NCBIfam" id="NF003842">
    <property type="entry name" value="PRK05421.1-4"/>
    <property type="match status" value="1"/>
</dbReference>
<dbReference type="NCBIfam" id="NF003841">
    <property type="entry name" value="PRK05421.1-3"/>
    <property type="match status" value="1"/>
</dbReference>
<dbReference type="Gene3D" id="3.60.10.10">
    <property type="entry name" value="Endonuclease/exonuclease/phosphatase"/>
    <property type="match status" value="1"/>
</dbReference>
<evidence type="ECO:0000259" key="1">
    <source>
        <dbReference type="Pfam" id="PF03372"/>
    </source>
</evidence>
<name>E3BLM8_9VIBR</name>
<protein>
    <recommendedName>
        <fullName evidence="1">Endonuclease/exonuclease/phosphatase domain-containing protein</fullName>
    </recommendedName>
</protein>
<dbReference type="InterPro" id="IPR036691">
    <property type="entry name" value="Endo/exonu/phosph_ase_sf"/>
</dbReference>
<keyword evidence="3" id="KW-1185">Reference proteome</keyword>
<comment type="caution">
    <text evidence="2">The sequence shown here is derived from an EMBL/GenBank/DDBJ whole genome shotgun (WGS) entry which is preliminary data.</text>
</comment>